<dbReference type="PATRIC" id="fig|1173020.3.peg.6056"/>
<dbReference type="Pfam" id="PF12224">
    <property type="entry name" value="Amidoligase_2"/>
    <property type="match status" value="1"/>
</dbReference>
<sequence length="375" mass="41962">MTEINWKIGIEIELLAPLRKSRLDLAQAISDRYQGSIRSFFHPQSEPSKVPGVPIFHNLTLGYEVLDAQQNSIAKCVDDLTLQADLNRNALPKPGWYRIVSDDERLLRLIKQQADPQLPLAEVMQPIARLFGTLPESGQGGMIRVNDEVGASIAIAAPLPGERERPCELITAPISTHHAERLEELLSLARSLNFTAPLEGATHIHFDATAMQSAHAIANLVNLLWIYGDILKQLMRTNPHCRRLGRWSNSLVEIVSAPGFRNLDWPEAQAKLQSANLTKYCDFNLVNCIQNIPHKNTIEVRILPVYLESQPIVEAASLFAAILECSLESKIIKTREVKVCSIKNTKSLLDILPLSKSQKNDWLDLAKKSLKEKNN</sequence>
<dbReference type="AlphaFoldDB" id="K9UPN6"/>
<dbReference type="HOGENOM" id="CLU_775429_0_0_3"/>
<dbReference type="EMBL" id="CP003600">
    <property type="protein sequence ID" value="AFY96169.1"/>
    <property type="molecule type" value="Genomic_DNA"/>
</dbReference>
<accession>K9UPN6</accession>
<keyword evidence="2" id="KW-1185">Reference proteome</keyword>
<dbReference type="eggNOG" id="ENOG502ZCI8">
    <property type="taxonomic scope" value="Bacteria"/>
</dbReference>
<dbReference type="InterPro" id="IPR022025">
    <property type="entry name" value="Amidoligase_2"/>
</dbReference>
<evidence type="ECO:0000313" key="2">
    <source>
        <dbReference type="Proteomes" id="UP000010366"/>
    </source>
</evidence>
<gene>
    <name evidence="1" type="ORF">Cha6605_5281</name>
</gene>
<protein>
    <submittedName>
        <fullName evidence="1">Putative amidoligase enzyme</fullName>
    </submittedName>
</protein>
<proteinExistence type="predicted"/>
<keyword evidence="1" id="KW-0436">Ligase</keyword>
<organism evidence="1 2">
    <name type="scientific">Chamaesiphon minutus (strain ATCC 27169 / PCC 6605)</name>
    <dbReference type="NCBI Taxonomy" id="1173020"/>
    <lineage>
        <taxon>Bacteria</taxon>
        <taxon>Bacillati</taxon>
        <taxon>Cyanobacteriota</taxon>
        <taxon>Cyanophyceae</taxon>
        <taxon>Gomontiellales</taxon>
        <taxon>Chamaesiphonaceae</taxon>
        <taxon>Chamaesiphon</taxon>
    </lineage>
</organism>
<evidence type="ECO:0000313" key="1">
    <source>
        <dbReference type="EMBL" id="AFY96169.1"/>
    </source>
</evidence>
<dbReference type="RefSeq" id="WP_015162253.1">
    <property type="nucleotide sequence ID" value="NC_019697.1"/>
</dbReference>
<reference evidence="1 2" key="1">
    <citation type="submission" date="2012-05" db="EMBL/GenBank/DDBJ databases">
        <title>Finished chromosome of genome of Chamaesiphon sp. PCC 6605.</title>
        <authorList>
            <consortium name="US DOE Joint Genome Institute"/>
            <person name="Gugger M."/>
            <person name="Coursin T."/>
            <person name="Rippka R."/>
            <person name="Tandeau De Marsac N."/>
            <person name="Huntemann M."/>
            <person name="Wei C.-L."/>
            <person name="Han J."/>
            <person name="Detter J.C."/>
            <person name="Han C."/>
            <person name="Tapia R."/>
            <person name="Chen A."/>
            <person name="Kyrpides N."/>
            <person name="Mavromatis K."/>
            <person name="Markowitz V."/>
            <person name="Szeto E."/>
            <person name="Ivanova N."/>
            <person name="Pagani I."/>
            <person name="Pati A."/>
            <person name="Goodwin L."/>
            <person name="Nordberg H.P."/>
            <person name="Cantor M.N."/>
            <person name="Hua S.X."/>
            <person name="Woyke T."/>
            <person name="Kerfeld C.A."/>
        </authorList>
    </citation>
    <scope>NUCLEOTIDE SEQUENCE [LARGE SCALE GENOMIC DNA]</scope>
    <source>
        <strain evidence="2">ATCC 27169 / PCC 6605</strain>
    </source>
</reference>
<dbReference type="OrthoDB" id="569444at2"/>
<dbReference type="GO" id="GO:0016874">
    <property type="term" value="F:ligase activity"/>
    <property type="evidence" value="ECO:0007669"/>
    <property type="project" value="UniProtKB-KW"/>
</dbReference>
<dbReference type="Proteomes" id="UP000010366">
    <property type="component" value="Chromosome"/>
</dbReference>
<dbReference type="KEGG" id="cmp:Cha6605_5281"/>
<name>K9UPN6_CHAP6</name>